<dbReference type="PROSITE" id="PS50857">
    <property type="entry name" value="COX2_CUA"/>
    <property type="match status" value="1"/>
</dbReference>
<feature type="compositionally biased region" description="Polar residues" evidence="1">
    <location>
        <begin position="32"/>
        <end position="54"/>
    </location>
</feature>
<organism evidence="4 5">
    <name type="scientific">Paenibacillus bovis</name>
    <dbReference type="NCBI Taxonomy" id="1616788"/>
    <lineage>
        <taxon>Bacteria</taxon>
        <taxon>Bacillati</taxon>
        <taxon>Bacillota</taxon>
        <taxon>Bacilli</taxon>
        <taxon>Bacillales</taxon>
        <taxon>Paenibacillaceae</taxon>
        <taxon>Paenibacillus</taxon>
    </lineage>
</organism>
<accession>A0A172ZET8</accession>
<reference evidence="5" key="1">
    <citation type="submission" date="2015-10" db="EMBL/GenBank/DDBJ databases">
        <title>Genome of Paenibacillus bovis sp. nov.</title>
        <authorList>
            <person name="Wu Z."/>
            <person name="Gao C."/>
            <person name="Liu Z."/>
            <person name="Zheng H."/>
        </authorList>
    </citation>
    <scope>NUCLEOTIDE SEQUENCE [LARGE SCALE GENOMIC DNA]</scope>
    <source>
        <strain evidence="5">BD3526</strain>
    </source>
</reference>
<evidence type="ECO:0000313" key="4">
    <source>
        <dbReference type="EMBL" id="ANF96164.1"/>
    </source>
</evidence>
<gene>
    <name evidence="4" type="ORF">AR543_09250</name>
</gene>
<feature type="signal peptide" evidence="2">
    <location>
        <begin position="1"/>
        <end position="22"/>
    </location>
</feature>
<dbReference type="PROSITE" id="PS51257">
    <property type="entry name" value="PROKAR_LIPOPROTEIN"/>
    <property type="match status" value="1"/>
</dbReference>
<reference evidence="4 5" key="2">
    <citation type="journal article" date="2016" name="Int. J. Syst. Evol. Microbiol.">
        <title>Paenibacillus bovis sp. nov., isolated from raw yak (Bos grunniens) milk.</title>
        <authorList>
            <person name="Gao C."/>
            <person name="Han J."/>
            <person name="Liu Z."/>
            <person name="Xu X."/>
            <person name="Hang F."/>
            <person name="Wu Z."/>
        </authorList>
    </citation>
    <scope>NUCLEOTIDE SEQUENCE [LARGE SCALE GENOMIC DNA]</scope>
    <source>
        <strain evidence="4 5">BD3526</strain>
    </source>
</reference>
<dbReference type="Gene3D" id="2.60.40.420">
    <property type="entry name" value="Cupredoxins - blue copper proteins"/>
    <property type="match status" value="1"/>
</dbReference>
<protein>
    <submittedName>
        <fullName evidence="4">Cytochrome C oxidase subunit II</fullName>
    </submittedName>
</protein>
<dbReference type="InterPro" id="IPR008972">
    <property type="entry name" value="Cupredoxin"/>
</dbReference>
<dbReference type="SUPFAM" id="SSF49503">
    <property type="entry name" value="Cupredoxins"/>
    <property type="match status" value="1"/>
</dbReference>
<dbReference type="GO" id="GO:0005507">
    <property type="term" value="F:copper ion binding"/>
    <property type="evidence" value="ECO:0007669"/>
    <property type="project" value="InterPro"/>
</dbReference>
<dbReference type="RefSeq" id="WP_060533780.1">
    <property type="nucleotide sequence ID" value="NZ_CP013023.1"/>
</dbReference>
<evidence type="ECO:0000256" key="1">
    <source>
        <dbReference type="SAM" id="MobiDB-lite"/>
    </source>
</evidence>
<dbReference type="STRING" id="1616788.AR543_09250"/>
<dbReference type="Proteomes" id="UP000078148">
    <property type="component" value="Chromosome"/>
</dbReference>
<evidence type="ECO:0000256" key="2">
    <source>
        <dbReference type="SAM" id="SignalP"/>
    </source>
</evidence>
<evidence type="ECO:0000259" key="3">
    <source>
        <dbReference type="PROSITE" id="PS50857"/>
    </source>
</evidence>
<evidence type="ECO:0000313" key="5">
    <source>
        <dbReference type="Proteomes" id="UP000078148"/>
    </source>
</evidence>
<feature type="chain" id="PRO_5039685017" evidence="2">
    <location>
        <begin position="23"/>
        <end position="143"/>
    </location>
</feature>
<feature type="domain" description="Cytochrome oxidase subunit II copper A binding" evidence="3">
    <location>
        <begin position="55"/>
        <end position="143"/>
    </location>
</feature>
<dbReference type="AlphaFoldDB" id="A0A172ZET8"/>
<feature type="region of interest" description="Disordered" evidence="1">
    <location>
        <begin position="23"/>
        <end position="55"/>
    </location>
</feature>
<dbReference type="EMBL" id="CP013023">
    <property type="protein sequence ID" value="ANF96164.1"/>
    <property type="molecule type" value="Genomic_DNA"/>
</dbReference>
<dbReference type="GO" id="GO:0016020">
    <property type="term" value="C:membrane"/>
    <property type="evidence" value="ECO:0007669"/>
    <property type="project" value="InterPro"/>
</dbReference>
<dbReference type="KEGG" id="pbv:AR543_09250"/>
<keyword evidence="5" id="KW-1185">Reference proteome</keyword>
<dbReference type="OrthoDB" id="279535at2"/>
<dbReference type="InterPro" id="IPR002429">
    <property type="entry name" value="CcO_II-like_C"/>
</dbReference>
<dbReference type="GO" id="GO:0004129">
    <property type="term" value="F:cytochrome-c oxidase activity"/>
    <property type="evidence" value="ECO:0007669"/>
    <property type="project" value="InterPro"/>
</dbReference>
<keyword evidence="2" id="KW-0732">Signal</keyword>
<sequence>MKKYIVASMTIAMLLLTSACGGQGETSEHANHQQSGVTDTGVASSDNTSGSAKSGEQLVVKATNYQFDQPEYHVKKGKPVTIVFDNVQGNHGLMIPALNVNLNARDSSITVTPQEAGTFDMACSIMCGSGHSTMVAKLIVDEA</sequence>
<proteinExistence type="predicted"/>
<name>A0A172ZET8_9BACL</name>